<dbReference type="AlphaFoldDB" id="E1JY73"/>
<keyword evidence="4" id="KW-1185">Reference proteome</keyword>
<proteinExistence type="predicted"/>
<keyword evidence="1" id="KW-0812">Transmembrane</keyword>
<evidence type="ECO:0000313" key="3">
    <source>
        <dbReference type="EMBL" id="EFL50647.1"/>
    </source>
</evidence>
<evidence type="ECO:0000256" key="1">
    <source>
        <dbReference type="SAM" id="Phobius"/>
    </source>
</evidence>
<dbReference type="Pfam" id="PF13692">
    <property type="entry name" value="Glyco_trans_1_4"/>
    <property type="match status" value="1"/>
</dbReference>
<sequence length="433" mass="48705">MLFFRKRPGAPVPPGFDLWNRPKVGIMVETTIPPVSRANLRMYWLAKALLAEKKTMVNMVSPSKDLATRRSYFVEWIWMNQFPGWAKHLYSKWRLPVRIWHFVASIISMVILVVWYKREHCPGFAVIHAWNPLAGLAAVIAGWLIRRPVFVDFTDFYSDIARTDMPLLSKPLVWLENFVLRQARHVFVVSNQLKEHLVRAQGLPAAKIHVVPDGTDSETFRPDCDTTGVRARLGIPEDAPVLVFHGDIKNDDGVDILIEAMAKVVAERPDARLLILGGGSPYFDAVCRPLIEKLGLADNVVLPGWIAHKDVPAVLCACDIGAMTLRATLNHDHYLSFKLFEYWGCGKPVVVTKLKAIGEIARDGENALIAQSGDVDGFARAFLRLIEDKDLAAHLGRAGRELVVREYDWREIMKKETAVYTSEFLGPPCPPSP</sequence>
<dbReference type="PANTHER" id="PTHR45947">
    <property type="entry name" value="SULFOQUINOVOSYL TRANSFERASE SQD2"/>
    <property type="match status" value="1"/>
</dbReference>
<dbReference type="STRING" id="596151.DesfrDRAFT_2588"/>
<dbReference type="SUPFAM" id="SSF53756">
    <property type="entry name" value="UDP-Glycosyltransferase/glycogen phosphorylase"/>
    <property type="match status" value="1"/>
</dbReference>
<evidence type="ECO:0000313" key="4">
    <source>
        <dbReference type="Proteomes" id="UP000006250"/>
    </source>
</evidence>
<organism evidence="3 4">
    <name type="scientific">Solidesulfovibrio fructosivorans JJ]</name>
    <dbReference type="NCBI Taxonomy" id="596151"/>
    <lineage>
        <taxon>Bacteria</taxon>
        <taxon>Pseudomonadati</taxon>
        <taxon>Thermodesulfobacteriota</taxon>
        <taxon>Desulfovibrionia</taxon>
        <taxon>Desulfovibrionales</taxon>
        <taxon>Desulfovibrionaceae</taxon>
        <taxon>Solidesulfovibrio</taxon>
    </lineage>
</organism>
<protein>
    <submittedName>
        <fullName evidence="3">Glycosyl transferase group 1</fullName>
    </submittedName>
</protein>
<gene>
    <name evidence="3" type="ORF">DesfrDRAFT_2588</name>
</gene>
<feature type="domain" description="Glycosyltransferase subfamily 4-like N-terminal" evidence="2">
    <location>
        <begin position="43"/>
        <end position="214"/>
    </location>
</feature>
<dbReference type="eggNOG" id="COG0438">
    <property type="taxonomic scope" value="Bacteria"/>
</dbReference>
<dbReference type="Proteomes" id="UP000006250">
    <property type="component" value="Unassembled WGS sequence"/>
</dbReference>
<dbReference type="InterPro" id="IPR050194">
    <property type="entry name" value="Glycosyltransferase_grp1"/>
</dbReference>
<dbReference type="Gene3D" id="3.40.50.2000">
    <property type="entry name" value="Glycogen Phosphorylase B"/>
    <property type="match status" value="2"/>
</dbReference>
<accession>E1JY73</accession>
<keyword evidence="1" id="KW-1133">Transmembrane helix</keyword>
<reference evidence="3 4" key="1">
    <citation type="submission" date="2010-08" db="EMBL/GenBank/DDBJ databases">
        <title>The draft genome of Desulfovibrio fructosovorans JJ.</title>
        <authorList>
            <consortium name="US DOE Joint Genome Institute (JGI-PGF)"/>
            <person name="Lucas S."/>
            <person name="Copeland A."/>
            <person name="Lapidus A."/>
            <person name="Cheng J.-F."/>
            <person name="Bruce D."/>
            <person name="Goodwin L."/>
            <person name="Pitluck S."/>
            <person name="Land M.L."/>
            <person name="Hauser L."/>
            <person name="Chang Y.-J."/>
            <person name="Jeffries C."/>
            <person name="Wall J.D."/>
            <person name="Stahl D.A."/>
            <person name="Arkin A.P."/>
            <person name="Dehal P."/>
            <person name="Stolyar S.M."/>
            <person name="Hazen T.C."/>
            <person name="Woyke T.J."/>
        </authorList>
    </citation>
    <scope>NUCLEOTIDE SEQUENCE [LARGE SCALE GENOMIC DNA]</scope>
    <source>
        <strain evidence="3 4">JJ</strain>
    </source>
</reference>
<keyword evidence="3" id="KW-0808">Transferase</keyword>
<feature type="transmembrane region" description="Helical" evidence="1">
    <location>
        <begin position="97"/>
        <end position="116"/>
    </location>
</feature>
<evidence type="ECO:0000259" key="2">
    <source>
        <dbReference type="Pfam" id="PF13579"/>
    </source>
</evidence>
<dbReference type="PANTHER" id="PTHR45947:SF3">
    <property type="entry name" value="SULFOQUINOVOSYL TRANSFERASE SQD2"/>
    <property type="match status" value="1"/>
</dbReference>
<feature type="transmembrane region" description="Helical" evidence="1">
    <location>
        <begin position="122"/>
        <end position="145"/>
    </location>
</feature>
<dbReference type="Pfam" id="PF13579">
    <property type="entry name" value="Glyco_trans_4_4"/>
    <property type="match status" value="1"/>
</dbReference>
<comment type="caution">
    <text evidence="3">The sequence shown here is derived from an EMBL/GenBank/DDBJ whole genome shotgun (WGS) entry which is preliminary data.</text>
</comment>
<dbReference type="InterPro" id="IPR028098">
    <property type="entry name" value="Glyco_trans_4-like_N"/>
</dbReference>
<name>E1JY73_SOLFR</name>
<dbReference type="GO" id="GO:0016757">
    <property type="term" value="F:glycosyltransferase activity"/>
    <property type="evidence" value="ECO:0007669"/>
    <property type="project" value="UniProtKB-ARBA"/>
</dbReference>
<dbReference type="EMBL" id="AECZ01000017">
    <property type="protein sequence ID" value="EFL50647.1"/>
    <property type="molecule type" value="Genomic_DNA"/>
</dbReference>
<keyword evidence="1" id="KW-0472">Membrane</keyword>
<dbReference type="CDD" id="cd03801">
    <property type="entry name" value="GT4_PimA-like"/>
    <property type="match status" value="1"/>
</dbReference>